<evidence type="ECO:0000256" key="1">
    <source>
        <dbReference type="SAM" id="MobiDB-lite"/>
    </source>
</evidence>
<dbReference type="EMBL" id="WMBB01000008">
    <property type="protein sequence ID" value="MTE14824.1"/>
    <property type="molecule type" value="Genomic_DNA"/>
</dbReference>
<dbReference type="Proteomes" id="UP000432464">
    <property type="component" value="Unassembled WGS sequence"/>
</dbReference>
<keyword evidence="2" id="KW-1133">Transmembrane helix</keyword>
<dbReference type="RefSeq" id="WP_154789237.1">
    <property type="nucleotide sequence ID" value="NZ_WMBB01000008.1"/>
</dbReference>
<feature type="compositionally biased region" description="Low complexity" evidence="1">
    <location>
        <begin position="172"/>
        <end position="185"/>
    </location>
</feature>
<feature type="region of interest" description="Disordered" evidence="1">
    <location>
        <begin position="172"/>
        <end position="202"/>
    </location>
</feature>
<feature type="compositionally biased region" description="Basic and acidic residues" evidence="1">
    <location>
        <begin position="8"/>
        <end position="31"/>
    </location>
</feature>
<accession>A0A6I3L2H9</accession>
<dbReference type="AlphaFoldDB" id="A0A6I3L2H9"/>
<evidence type="ECO:0000259" key="3">
    <source>
        <dbReference type="Pfam" id="PF18914"/>
    </source>
</evidence>
<feature type="region of interest" description="Disordered" evidence="1">
    <location>
        <begin position="1"/>
        <end position="63"/>
    </location>
</feature>
<reference evidence="4 5" key="1">
    <citation type="submission" date="2019-11" db="EMBL/GenBank/DDBJ databases">
        <title>Nocardia sp. nov. CT2-14 isolated from soil.</title>
        <authorList>
            <person name="Kanchanasin P."/>
            <person name="Tanasupawat S."/>
            <person name="Yuki M."/>
            <person name="Kudo T."/>
        </authorList>
    </citation>
    <scope>NUCLEOTIDE SEQUENCE [LARGE SCALE GENOMIC DNA]</scope>
    <source>
        <strain evidence="4 5">CT2-14</strain>
    </source>
</reference>
<feature type="transmembrane region" description="Helical" evidence="2">
    <location>
        <begin position="145"/>
        <end position="168"/>
    </location>
</feature>
<evidence type="ECO:0000256" key="2">
    <source>
        <dbReference type="SAM" id="Phobius"/>
    </source>
</evidence>
<name>A0A6I3L2H9_9NOCA</name>
<keyword evidence="2" id="KW-0472">Membrane</keyword>
<proteinExistence type="predicted"/>
<evidence type="ECO:0000313" key="4">
    <source>
        <dbReference type="EMBL" id="MTE14824.1"/>
    </source>
</evidence>
<feature type="domain" description="DUF5666" evidence="3">
    <location>
        <begin position="223"/>
        <end position="287"/>
    </location>
</feature>
<keyword evidence="2" id="KW-0812">Transmembrane</keyword>
<sequence length="297" mass="29703">MTNPSDPWSRRPEPDPGERPAEQATPDRHTSDSAAGYGPTQAIPSGPTDYFGQPPGLDATRVLPPVDAQWGGYETGGGYEPTAVYPGQQGYSPTSSYGAPGYPAAGAAAGGPGYPGGPGVPPGGYQPAGFPQNPPPPEPPRRTTLWIALGIAAVIVVAIVAVLVGTVLSDKVSSNSASAPSGSVKTSAYPQPSLGNTSAVPLPSGIPTIPGLGDLDQLGGAMGTIAGNDGSTLTITSLSGGTVTVKTDDKTQVISLGSTKVSDLPVGEVVMVQGDKNADGSIQAKLIFSTSMPSGTR</sequence>
<dbReference type="Pfam" id="PF18914">
    <property type="entry name" value="DUF5666"/>
    <property type="match status" value="1"/>
</dbReference>
<feature type="compositionally biased region" description="Polar residues" evidence="1">
    <location>
        <begin position="186"/>
        <end position="199"/>
    </location>
</feature>
<evidence type="ECO:0000313" key="5">
    <source>
        <dbReference type="Proteomes" id="UP000432464"/>
    </source>
</evidence>
<gene>
    <name evidence="4" type="ORF">GLP40_18880</name>
</gene>
<comment type="caution">
    <text evidence="4">The sequence shown here is derived from an EMBL/GenBank/DDBJ whole genome shotgun (WGS) entry which is preliminary data.</text>
</comment>
<keyword evidence="5" id="KW-1185">Reference proteome</keyword>
<dbReference type="InterPro" id="IPR043724">
    <property type="entry name" value="DUF5666"/>
</dbReference>
<organism evidence="4 5">
    <name type="scientific">Nocardia aurantiaca</name>
    <dbReference type="NCBI Taxonomy" id="2675850"/>
    <lineage>
        <taxon>Bacteria</taxon>
        <taxon>Bacillati</taxon>
        <taxon>Actinomycetota</taxon>
        <taxon>Actinomycetes</taxon>
        <taxon>Mycobacteriales</taxon>
        <taxon>Nocardiaceae</taxon>
        <taxon>Nocardia</taxon>
    </lineage>
</organism>
<protein>
    <recommendedName>
        <fullName evidence="3">DUF5666 domain-containing protein</fullName>
    </recommendedName>
</protein>